<dbReference type="EMBL" id="JAUTAS010000001">
    <property type="protein sequence ID" value="MDQ1106980.1"/>
    <property type="molecule type" value="Genomic_DNA"/>
</dbReference>
<name>A0AAP5AGK1_9GAMM</name>
<accession>A0AAP5AGK1</accession>
<keyword evidence="1" id="KW-0472">Membrane</keyword>
<feature type="transmembrane region" description="Helical" evidence="1">
    <location>
        <begin position="41"/>
        <end position="64"/>
    </location>
</feature>
<keyword evidence="1" id="KW-1133">Transmembrane helix</keyword>
<sequence length="114" mass="12072">MDLLLSLLGMAALRLPVLIALAVSLVWVVDTPRGAIRSVALWALGLLLAGTLGGLALNIVPTWLVQTGDYGNVQMLSYWLRGGHFALGLVDALATVLLVWAMTRALRNRAAPAA</sequence>
<evidence type="ECO:0000256" key="1">
    <source>
        <dbReference type="SAM" id="Phobius"/>
    </source>
</evidence>
<feature type="transmembrane region" description="Helical" evidence="1">
    <location>
        <begin position="84"/>
        <end position="102"/>
    </location>
</feature>
<proteinExistence type="predicted"/>
<evidence type="ECO:0000313" key="3">
    <source>
        <dbReference type="Proteomes" id="UP001226084"/>
    </source>
</evidence>
<organism evidence="2 3">
    <name type="scientific">Stenotrophomonas rhizophila</name>
    <dbReference type="NCBI Taxonomy" id="216778"/>
    <lineage>
        <taxon>Bacteria</taxon>
        <taxon>Pseudomonadati</taxon>
        <taxon>Pseudomonadota</taxon>
        <taxon>Gammaproteobacteria</taxon>
        <taxon>Lysobacterales</taxon>
        <taxon>Lysobacteraceae</taxon>
        <taxon>Stenotrophomonas</taxon>
    </lineage>
</organism>
<gene>
    <name evidence="2" type="ORF">QE424_000139</name>
</gene>
<feature type="transmembrane region" description="Helical" evidence="1">
    <location>
        <begin position="6"/>
        <end position="29"/>
    </location>
</feature>
<keyword evidence="1" id="KW-0812">Transmembrane</keyword>
<dbReference type="AlphaFoldDB" id="A0AAP5AGK1"/>
<reference evidence="2" key="1">
    <citation type="submission" date="2023-07" db="EMBL/GenBank/DDBJ databases">
        <title>Functional and genomic diversity of the sorghum phyllosphere microbiome.</title>
        <authorList>
            <person name="Shade A."/>
        </authorList>
    </citation>
    <scope>NUCLEOTIDE SEQUENCE</scope>
    <source>
        <strain evidence="2">SORGH_AS_0457</strain>
    </source>
</reference>
<evidence type="ECO:0008006" key="4">
    <source>
        <dbReference type="Google" id="ProtNLM"/>
    </source>
</evidence>
<comment type="caution">
    <text evidence="2">The sequence shown here is derived from an EMBL/GenBank/DDBJ whole genome shotgun (WGS) entry which is preliminary data.</text>
</comment>
<protein>
    <recommendedName>
        <fullName evidence="4">Transmembrane protein</fullName>
    </recommendedName>
</protein>
<dbReference type="Proteomes" id="UP001226084">
    <property type="component" value="Unassembled WGS sequence"/>
</dbReference>
<dbReference type="RefSeq" id="WP_307105648.1">
    <property type="nucleotide sequence ID" value="NZ_CP183298.1"/>
</dbReference>
<evidence type="ECO:0000313" key="2">
    <source>
        <dbReference type="EMBL" id="MDQ1106980.1"/>
    </source>
</evidence>